<evidence type="ECO:0000259" key="9">
    <source>
        <dbReference type="PROSITE" id="PS51195"/>
    </source>
</evidence>
<dbReference type="GO" id="GO:0003676">
    <property type="term" value="F:nucleic acid binding"/>
    <property type="evidence" value="ECO:0007669"/>
    <property type="project" value="InterPro"/>
</dbReference>
<evidence type="ECO:0000256" key="6">
    <source>
        <dbReference type="PROSITE-ProRule" id="PRU00552"/>
    </source>
</evidence>
<keyword evidence="3 10" id="KW-0347">Helicase</keyword>
<dbReference type="GO" id="GO:0016787">
    <property type="term" value="F:hydrolase activity"/>
    <property type="evidence" value="ECO:0007669"/>
    <property type="project" value="UniProtKB-KW"/>
</dbReference>
<feature type="short sequence motif" description="Q motif" evidence="6">
    <location>
        <begin position="1"/>
        <end position="29"/>
    </location>
</feature>
<dbReference type="GO" id="GO:0005829">
    <property type="term" value="C:cytosol"/>
    <property type="evidence" value="ECO:0007669"/>
    <property type="project" value="TreeGrafter"/>
</dbReference>
<dbReference type="InterPro" id="IPR044742">
    <property type="entry name" value="DEAD/DEAH_RhlB"/>
</dbReference>
<feature type="domain" description="DEAD-box RNA helicase Q" evidence="9">
    <location>
        <begin position="1"/>
        <end position="29"/>
    </location>
</feature>
<dbReference type="GO" id="GO:0005524">
    <property type="term" value="F:ATP binding"/>
    <property type="evidence" value="ECO:0007669"/>
    <property type="project" value="UniProtKB-KW"/>
</dbReference>
<proteinExistence type="inferred from homology"/>
<keyword evidence="11" id="KW-1185">Reference proteome</keyword>
<dbReference type="AlphaFoldDB" id="A0A6M5YC91"/>
<dbReference type="PROSITE" id="PS51195">
    <property type="entry name" value="Q_MOTIF"/>
    <property type="match status" value="1"/>
</dbReference>
<dbReference type="CDD" id="cd18787">
    <property type="entry name" value="SF2_C_DEAD"/>
    <property type="match status" value="1"/>
</dbReference>
<dbReference type="Gene3D" id="3.40.50.300">
    <property type="entry name" value="P-loop containing nucleotide triphosphate hydrolases"/>
    <property type="match status" value="2"/>
</dbReference>
<evidence type="ECO:0000259" key="7">
    <source>
        <dbReference type="PROSITE" id="PS51192"/>
    </source>
</evidence>
<dbReference type="PROSITE" id="PS51194">
    <property type="entry name" value="HELICASE_CTER"/>
    <property type="match status" value="1"/>
</dbReference>
<organism evidence="10 11">
    <name type="scientific">Spirosoma taeanense</name>
    <dbReference type="NCBI Taxonomy" id="2735870"/>
    <lineage>
        <taxon>Bacteria</taxon>
        <taxon>Pseudomonadati</taxon>
        <taxon>Bacteroidota</taxon>
        <taxon>Cytophagia</taxon>
        <taxon>Cytophagales</taxon>
        <taxon>Cytophagaceae</taxon>
        <taxon>Spirosoma</taxon>
    </lineage>
</organism>
<evidence type="ECO:0000313" key="10">
    <source>
        <dbReference type="EMBL" id="QJW90896.1"/>
    </source>
</evidence>
<dbReference type="PANTHER" id="PTHR47959:SF1">
    <property type="entry name" value="ATP-DEPENDENT RNA HELICASE DBPA"/>
    <property type="match status" value="1"/>
</dbReference>
<dbReference type="PROSITE" id="PS51192">
    <property type="entry name" value="HELICASE_ATP_BIND_1"/>
    <property type="match status" value="1"/>
</dbReference>
<dbReference type="SMART" id="SM00487">
    <property type="entry name" value="DEXDc"/>
    <property type="match status" value="1"/>
</dbReference>
<keyword evidence="1" id="KW-0547">Nucleotide-binding</keyword>
<evidence type="ECO:0000256" key="3">
    <source>
        <dbReference type="ARBA" id="ARBA00022806"/>
    </source>
</evidence>
<dbReference type="InterPro" id="IPR050079">
    <property type="entry name" value="DEAD_box_RNA_helicase"/>
</dbReference>
<feature type="domain" description="Helicase ATP-binding" evidence="7">
    <location>
        <begin position="32"/>
        <end position="203"/>
    </location>
</feature>
<accession>A0A6M5YC91</accession>
<protein>
    <submittedName>
        <fullName evidence="10">DEAD/DEAH box helicase</fullName>
    </submittedName>
</protein>
<dbReference type="KEGG" id="stae:HNV11_16675"/>
<keyword evidence="2" id="KW-0378">Hydrolase</keyword>
<name>A0A6M5YC91_9BACT</name>
<dbReference type="Pfam" id="PF00270">
    <property type="entry name" value="DEAD"/>
    <property type="match status" value="1"/>
</dbReference>
<dbReference type="InterPro" id="IPR001650">
    <property type="entry name" value="Helicase_C-like"/>
</dbReference>
<evidence type="ECO:0000256" key="5">
    <source>
        <dbReference type="ARBA" id="ARBA00038437"/>
    </source>
</evidence>
<dbReference type="InterPro" id="IPR014014">
    <property type="entry name" value="RNA_helicase_DEAD_Q_motif"/>
</dbReference>
<dbReference type="SUPFAM" id="SSF52540">
    <property type="entry name" value="P-loop containing nucleoside triphosphate hydrolases"/>
    <property type="match status" value="1"/>
</dbReference>
<dbReference type="Proteomes" id="UP000502756">
    <property type="component" value="Chromosome"/>
</dbReference>
<dbReference type="InterPro" id="IPR014001">
    <property type="entry name" value="Helicase_ATP-bd"/>
</dbReference>
<evidence type="ECO:0000256" key="2">
    <source>
        <dbReference type="ARBA" id="ARBA00022801"/>
    </source>
</evidence>
<sequence>MTFEELNLNKPLINALTDLGYTTPTLIQQNVFSVVMSGRDVCGIAQTGTGKTLAYLLPCLRQYQFASEKLPQILVLVPTRELVVQVVETVKSLTTYMNLAVVGLYGGVNLKPQVAEVQQGADIVVATPGRLVDLLSSGAMKTKAIKKLVIDEVDEMLNLGFRTQLKMILDLLPPRRQNLLFSATLTDEVEQIIDTYFANPVRVEAAPVGTPLENIAQSAYAVPNFYTKVNLLELLLNRNADMTKVLVFVATKQLADQLYEQLAADFPDQVGVIHSNKAQNHRFEAVNRFQDGTSRILIATDIIARGLDVAEVSHVINFDTPDVPEIYIHRIGRTGRADRQGIAITFITGKEQENQAAIEQLMNYSIPMLPLPENLVISEELTEDEKPKVHMKIPTVKVPKREEVGPAFHEKIAKNQKVNVRRDHAAEKWAKYGRPIKRGGKK</sequence>
<dbReference type="RefSeq" id="WP_171740741.1">
    <property type="nucleotide sequence ID" value="NZ_CP053435.1"/>
</dbReference>
<dbReference type="CDD" id="cd00268">
    <property type="entry name" value="DEADc"/>
    <property type="match status" value="1"/>
</dbReference>
<feature type="domain" description="Helicase C-terminal" evidence="8">
    <location>
        <begin position="230"/>
        <end position="377"/>
    </location>
</feature>
<dbReference type="InterPro" id="IPR027417">
    <property type="entry name" value="P-loop_NTPase"/>
</dbReference>
<comment type="similarity">
    <text evidence="5">Belongs to the DEAD box helicase family.</text>
</comment>
<evidence type="ECO:0000259" key="8">
    <source>
        <dbReference type="PROSITE" id="PS51194"/>
    </source>
</evidence>
<dbReference type="GO" id="GO:0003724">
    <property type="term" value="F:RNA helicase activity"/>
    <property type="evidence" value="ECO:0007669"/>
    <property type="project" value="InterPro"/>
</dbReference>
<evidence type="ECO:0000256" key="1">
    <source>
        <dbReference type="ARBA" id="ARBA00022741"/>
    </source>
</evidence>
<dbReference type="InterPro" id="IPR011545">
    <property type="entry name" value="DEAD/DEAH_box_helicase_dom"/>
</dbReference>
<evidence type="ECO:0000256" key="4">
    <source>
        <dbReference type="ARBA" id="ARBA00022840"/>
    </source>
</evidence>
<dbReference type="EMBL" id="CP053435">
    <property type="protein sequence ID" value="QJW90896.1"/>
    <property type="molecule type" value="Genomic_DNA"/>
</dbReference>
<dbReference type="PANTHER" id="PTHR47959">
    <property type="entry name" value="ATP-DEPENDENT RNA HELICASE RHLE-RELATED"/>
    <property type="match status" value="1"/>
</dbReference>
<keyword evidence="4" id="KW-0067">ATP-binding</keyword>
<evidence type="ECO:0000313" key="11">
    <source>
        <dbReference type="Proteomes" id="UP000502756"/>
    </source>
</evidence>
<dbReference type="SMART" id="SM00490">
    <property type="entry name" value="HELICc"/>
    <property type="match status" value="1"/>
</dbReference>
<gene>
    <name evidence="10" type="ORF">HNV11_16675</name>
</gene>
<dbReference type="Pfam" id="PF00271">
    <property type="entry name" value="Helicase_C"/>
    <property type="match status" value="1"/>
</dbReference>
<reference evidence="10 11" key="1">
    <citation type="submission" date="2020-05" db="EMBL/GenBank/DDBJ databases">
        <title>Genome sequencing of Spirosoma sp. TS118.</title>
        <authorList>
            <person name="Lee J.-H."/>
            <person name="Jeong S."/>
            <person name="Zhao L."/>
            <person name="Jung J.-H."/>
            <person name="Kim M.-K."/>
            <person name="Lim S."/>
        </authorList>
    </citation>
    <scope>NUCLEOTIDE SEQUENCE [LARGE SCALE GENOMIC DNA]</scope>
    <source>
        <strain evidence="10 11">TS118</strain>
    </source>
</reference>